<name>A0A5Q2QE19_9GAMM</name>
<proteinExistence type="predicted"/>
<dbReference type="InterPro" id="IPR004195">
    <property type="entry name" value="Head_decoration_D"/>
</dbReference>
<dbReference type="Gene3D" id="2.40.300.10">
    <property type="entry name" value="Head decoration protein D"/>
    <property type="match status" value="1"/>
</dbReference>
<organism evidence="1 2">
    <name type="scientific">Litorivicinus lipolyticus</name>
    <dbReference type="NCBI Taxonomy" id="418701"/>
    <lineage>
        <taxon>Bacteria</taxon>
        <taxon>Pseudomonadati</taxon>
        <taxon>Pseudomonadota</taxon>
        <taxon>Gammaproteobacteria</taxon>
        <taxon>Oceanospirillales</taxon>
        <taxon>Litorivicinaceae</taxon>
        <taxon>Litorivicinus</taxon>
    </lineage>
</organism>
<dbReference type="KEGG" id="llp:GH975_08525"/>
<accession>A0A5Q2QE19</accession>
<dbReference type="EMBL" id="CP045871">
    <property type="protein sequence ID" value="QGG80611.1"/>
    <property type="molecule type" value="Genomic_DNA"/>
</dbReference>
<keyword evidence="2" id="KW-1185">Reference proteome</keyword>
<reference evidence="1 2" key="1">
    <citation type="submission" date="2019-11" db="EMBL/GenBank/DDBJ databases">
        <authorList>
            <person name="Khan S.A."/>
            <person name="Jeon C.O."/>
            <person name="Chun B.H."/>
        </authorList>
    </citation>
    <scope>NUCLEOTIDE SEQUENCE [LARGE SCALE GENOMIC DNA]</scope>
    <source>
        <strain evidence="1 2">IMCC 1097</strain>
    </source>
</reference>
<dbReference type="OrthoDB" id="7032972at2"/>
<gene>
    <name evidence="1" type="ORF">GH975_08525</name>
</gene>
<sequence>MSLQGIASGVTTQGVLTPENLITGEFPRIMRIATITGGQALPQGAVLGQITATGAYVLSTTTATDGSEIPVAILAQPIDATLDVEGHLFLTGEFNAHALTLGSGHTLASVTESFRTRSLFIRTNQP</sequence>
<dbReference type="Proteomes" id="UP000388235">
    <property type="component" value="Chromosome"/>
</dbReference>
<evidence type="ECO:0000313" key="1">
    <source>
        <dbReference type="EMBL" id="QGG80611.1"/>
    </source>
</evidence>
<dbReference type="RefSeq" id="WP_153714115.1">
    <property type="nucleotide sequence ID" value="NZ_CP045871.1"/>
</dbReference>
<evidence type="ECO:0000313" key="2">
    <source>
        <dbReference type="Proteomes" id="UP000388235"/>
    </source>
</evidence>
<protein>
    <submittedName>
        <fullName evidence="1">Head decoration protein</fullName>
    </submittedName>
</protein>
<dbReference type="AlphaFoldDB" id="A0A5Q2QE19"/>
<dbReference type="Pfam" id="PF02924">
    <property type="entry name" value="HDPD"/>
    <property type="match status" value="1"/>
</dbReference>